<dbReference type="Proteomes" id="UP000476338">
    <property type="component" value="Unassembled WGS sequence"/>
</dbReference>
<protein>
    <submittedName>
        <fullName evidence="1">DUF465 domain-containing protein</fullName>
    </submittedName>
</protein>
<keyword evidence="2" id="KW-1185">Reference proteome</keyword>
<dbReference type="Pfam" id="PF04325">
    <property type="entry name" value="DUF465"/>
    <property type="match status" value="1"/>
</dbReference>
<dbReference type="Gene3D" id="6.10.280.50">
    <property type="match status" value="1"/>
</dbReference>
<gene>
    <name evidence="1" type="ORF">F1B92_02485</name>
</gene>
<dbReference type="EMBL" id="VWSJ01000006">
    <property type="protein sequence ID" value="MSN96070.1"/>
    <property type="molecule type" value="Genomic_DNA"/>
</dbReference>
<comment type="caution">
    <text evidence="1">The sequence shown here is derived from an EMBL/GenBank/DDBJ whole genome shotgun (WGS) entry which is preliminary data.</text>
</comment>
<organism evidence="1 2">
    <name type="scientific">Campylobacter portucalensis</name>
    <dbReference type="NCBI Taxonomy" id="2608384"/>
    <lineage>
        <taxon>Bacteria</taxon>
        <taxon>Pseudomonadati</taxon>
        <taxon>Campylobacterota</taxon>
        <taxon>Epsilonproteobacteria</taxon>
        <taxon>Campylobacterales</taxon>
        <taxon>Campylobacteraceae</taxon>
        <taxon>Campylobacter</taxon>
    </lineage>
</organism>
<name>A0A6L5WG16_9BACT</name>
<evidence type="ECO:0000313" key="1">
    <source>
        <dbReference type="EMBL" id="MSN96070.1"/>
    </source>
</evidence>
<dbReference type="InterPro" id="IPR038444">
    <property type="entry name" value="DUF465_sf"/>
</dbReference>
<reference evidence="1 2" key="2">
    <citation type="submission" date="2020-03" db="EMBL/GenBank/DDBJ databases">
        <title>Campylobacter portucalensis sp. nov., a new species of Campylobacter isolated from the reproductive tract of bulls.</title>
        <authorList>
            <person name="Silva M.F."/>
            <person name="Pereira G."/>
            <person name="Carneiro C."/>
            <person name="Hemphill A."/>
            <person name="Mateus L."/>
            <person name="Lopes-Da-Costa L."/>
            <person name="Silva E."/>
        </authorList>
    </citation>
    <scope>NUCLEOTIDE SEQUENCE [LARGE SCALE GENOMIC DNA]</scope>
    <source>
        <strain evidence="1 2">FMV-PI01</strain>
    </source>
</reference>
<reference evidence="1 2" key="1">
    <citation type="submission" date="2019-09" db="EMBL/GenBank/DDBJ databases">
        <authorList>
            <person name="Silva M."/>
            <person name="Pereira G."/>
            <person name="Lopes-Da-Costa L."/>
            <person name="Silva E."/>
        </authorList>
    </citation>
    <scope>NUCLEOTIDE SEQUENCE [LARGE SCALE GENOMIC DNA]</scope>
    <source>
        <strain evidence="1 2">FMV-PI01</strain>
    </source>
</reference>
<dbReference type="RefSeq" id="WP_154570335.1">
    <property type="nucleotide sequence ID" value="NZ_VWSJ01000006.1"/>
</dbReference>
<evidence type="ECO:0000313" key="2">
    <source>
        <dbReference type="Proteomes" id="UP000476338"/>
    </source>
</evidence>
<dbReference type="AlphaFoldDB" id="A0A6L5WG16"/>
<sequence>MFHEYRDLMSELKGKNARFDSLMAKHDELDHKVVNLQNSYAKDEEIHSVKQEKLKIKDEIYAFLKAYQEEDR</sequence>
<dbReference type="InterPro" id="IPR007420">
    <property type="entry name" value="DUF465"/>
</dbReference>
<proteinExistence type="predicted"/>
<accession>A0A6L5WG16</accession>